<reference evidence="8" key="1">
    <citation type="journal article" date="2022" name="bioRxiv">
        <title>Sequencing and chromosome-scale assembly of the giantPleurodeles waltlgenome.</title>
        <authorList>
            <person name="Brown T."/>
            <person name="Elewa A."/>
            <person name="Iarovenko S."/>
            <person name="Subramanian E."/>
            <person name="Araus A.J."/>
            <person name="Petzold A."/>
            <person name="Susuki M."/>
            <person name="Suzuki K.-i.T."/>
            <person name="Hayashi T."/>
            <person name="Toyoda A."/>
            <person name="Oliveira C."/>
            <person name="Osipova E."/>
            <person name="Leigh N.D."/>
            <person name="Simon A."/>
            <person name="Yun M.H."/>
        </authorList>
    </citation>
    <scope>NUCLEOTIDE SEQUENCE</scope>
    <source>
        <strain evidence="8">20211129_DDA</strain>
        <tissue evidence="8">Liver</tissue>
    </source>
</reference>
<organism evidence="8 9">
    <name type="scientific">Pleurodeles waltl</name>
    <name type="common">Iberian ribbed newt</name>
    <dbReference type="NCBI Taxonomy" id="8319"/>
    <lineage>
        <taxon>Eukaryota</taxon>
        <taxon>Metazoa</taxon>
        <taxon>Chordata</taxon>
        <taxon>Craniata</taxon>
        <taxon>Vertebrata</taxon>
        <taxon>Euteleostomi</taxon>
        <taxon>Amphibia</taxon>
        <taxon>Batrachia</taxon>
        <taxon>Caudata</taxon>
        <taxon>Salamandroidea</taxon>
        <taxon>Salamandridae</taxon>
        <taxon>Pleurodelinae</taxon>
        <taxon>Pleurodeles</taxon>
    </lineage>
</organism>
<name>A0AAV7KVP7_PLEWA</name>
<dbReference type="InterPro" id="IPR040643">
    <property type="entry name" value="MLVIN_C"/>
</dbReference>
<evidence type="ECO:0000313" key="8">
    <source>
        <dbReference type="EMBL" id="KAJ1082807.1"/>
    </source>
</evidence>
<feature type="compositionally biased region" description="Basic and acidic residues" evidence="6">
    <location>
        <begin position="170"/>
        <end position="185"/>
    </location>
</feature>
<proteinExistence type="predicted"/>
<dbReference type="Pfam" id="PF18697">
    <property type="entry name" value="MLVIN_C"/>
    <property type="match status" value="1"/>
</dbReference>
<keyword evidence="9" id="KW-1185">Reference proteome</keyword>
<evidence type="ECO:0000256" key="2">
    <source>
        <dbReference type="ARBA" id="ARBA00022695"/>
    </source>
</evidence>
<evidence type="ECO:0000259" key="7">
    <source>
        <dbReference type="Pfam" id="PF18697"/>
    </source>
</evidence>
<comment type="caution">
    <text evidence="8">The sequence shown here is derived from an EMBL/GenBank/DDBJ whole genome shotgun (WGS) entry which is preliminary data.</text>
</comment>
<dbReference type="GO" id="GO:0004519">
    <property type="term" value="F:endonuclease activity"/>
    <property type="evidence" value="ECO:0007669"/>
    <property type="project" value="UniProtKB-KW"/>
</dbReference>
<accession>A0AAV7KVP7</accession>
<evidence type="ECO:0000256" key="5">
    <source>
        <dbReference type="ARBA" id="ARBA00022801"/>
    </source>
</evidence>
<feature type="region of interest" description="Disordered" evidence="6">
    <location>
        <begin position="112"/>
        <end position="285"/>
    </location>
</feature>
<gene>
    <name evidence="8" type="ORF">NDU88_002972</name>
</gene>
<keyword evidence="3" id="KW-0540">Nuclease</keyword>
<dbReference type="EMBL" id="JANPWB010000016">
    <property type="protein sequence ID" value="KAJ1082807.1"/>
    <property type="molecule type" value="Genomic_DNA"/>
</dbReference>
<dbReference type="GO" id="GO:0016779">
    <property type="term" value="F:nucleotidyltransferase activity"/>
    <property type="evidence" value="ECO:0007669"/>
    <property type="project" value="UniProtKB-KW"/>
</dbReference>
<dbReference type="Gene3D" id="2.30.30.850">
    <property type="match status" value="1"/>
</dbReference>
<dbReference type="GO" id="GO:0016787">
    <property type="term" value="F:hydrolase activity"/>
    <property type="evidence" value="ECO:0007669"/>
    <property type="project" value="UniProtKB-KW"/>
</dbReference>
<evidence type="ECO:0000256" key="4">
    <source>
        <dbReference type="ARBA" id="ARBA00022759"/>
    </source>
</evidence>
<evidence type="ECO:0000256" key="6">
    <source>
        <dbReference type="SAM" id="MobiDB-lite"/>
    </source>
</evidence>
<dbReference type="AlphaFoldDB" id="A0AAV7KVP7"/>
<feature type="compositionally biased region" description="Basic and acidic residues" evidence="6">
    <location>
        <begin position="265"/>
        <end position="280"/>
    </location>
</feature>
<keyword evidence="5" id="KW-0378">Hydrolase</keyword>
<evidence type="ECO:0000256" key="3">
    <source>
        <dbReference type="ARBA" id="ARBA00022722"/>
    </source>
</evidence>
<protein>
    <recommendedName>
        <fullName evidence="7">Murine leukemia virus integrase C-terminal domain-containing protein</fullName>
    </recommendedName>
</protein>
<sequence>MRLPAVPANALVNIMDDMVLDYCKGLADVVRSFSHQVEATTLPPISDPGHTLKAGDWVVVKKHVRKSCLEPRWKGPYQVILTTTNAVKCAGLPNWIHASHTKKVTCPTDEELEVSKTTAAEKEVSGPESIQRGTETEGEPAEDSLITQTVNEIQRRDSEPISAGASGEPTQREVLPEADGYRFEIEPITDPEGEGSEAEGSRGVLTPPEPLAEPSRENTIAQEEGAVQLPESPSRKKTLKGDNWPEPQAVGEKVIPNETIEEEVDTTRKEDLSEGELKGDRKLKRKRVENRRYAGPEWAYATSAEWQQEFLAFCFDREVPGQYYGT</sequence>
<evidence type="ECO:0000256" key="1">
    <source>
        <dbReference type="ARBA" id="ARBA00022679"/>
    </source>
</evidence>
<feature type="compositionally biased region" description="Acidic residues" evidence="6">
    <location>
        <begin position="187"/>
        <end position="197"/>
    </location>
</feature>
<keyword evidence="1" id="KW-0808">Transferase</keyword>
<keyword evidence="2" id="KW-0548">Nucleotidyltransferase</keyword>
<dbReference type="Proteomes" id="UP001066276">
    <property type="component" value="Chromosome 12"/>
</dbReference>
<evidence type="ECO:0000313" key="9">
    <source>
        <dbReference type="Proteomes" id="UP001066276"/>
    </source>
</evidence>
<feature type="domain" description="Murine leukemia virus integrase C-terminal" evidence="7">
    <location>
        <begin position="50"/>
        <end position="104"/>
    </location>
</feature>
<keyword evidence="4" id="KW-0255">Endonuclease</keyword>